<dbReference type="InParanoid" id="A0A1X7T747"/>
<evidence type="ECO:0000256" key="2">
    <source>
        <dbReference type="ARBA" id="ARBA00022723"/>
    </source>
</evidence>
<evidence type="ECO:0000256" key="4">
    <source>
        <dbReference type="ARBA" id="ARBA00022833"/>
    </source>
</evidence>
<evidence type="ECO:0000256" key="5">
    <source>
        <dbReference type="ARBA" id="ARBA00023242"/>
    </source>
</evidence>
<dbReference type="GO" id="GO:0005634">
    <property type="term" value="C:nucleus"/>
    <property type="evidence" value="ECO:0007669"/>
    <property type="project" value="UniProtKB-SubCell"/>
</dbReference>
<dbReference type="GO" id="GO:0008270">
    <property type="term" value="F:zinc ion binding"/>
    <property type="evidence" value="ECO:0007669"/>
    <property type="project" value="UniProtKB-KW"/>
</dbReference>
<protein>
    <recommendedName>
        <fullName evidence="7">DUF659 domain-containing protein</fullName>
    </recommendedName>
</protein>
<keyword evidence="5" id="KW-0539">Nucleus</keyword>
<dbReference type="EnsemblMetazoa" id="Aqu2.1.10312_001">
    <property type="protein sequence ID" value="Aqu2.1.10312_001"/>
    <property type="gene ID" value="Aqu2.1.10312"/>
</dbReference>
<reference evidence="6" key="1">
    <citation type="submission" date="2017-05" db="UniProtKB">
        <authorList>
            <consortium name="EnsemblMetazoa"/>
        </authorList>
    </citation>
    <scope>IDENTIFICATION</scope>
</reference>
<keyword evidence="2" id="KW-0479">Metal-binding</keyword>
<keyword evidence="3" id="KW-0863">Zinc-finger</keyword>
<dbReference type="PANTHER" id="PTHR46481">
    <property type="entry name" value="ZINC FINGER BED DOMAIN-CONTAINING PROTEIN 4"/>
    <property type="match status" value="1"/>
</dbReference>
<dbReference type="eggNOG" id="KOG1121">
    <property type="taxonomic scope" value="Eukaryota"/>
</dbReference>
<dbReference type="OrthoDB" id="10051975at2759"/>
<evidence type="ECO:0008006" key="7">
    <source>
        <dbReference type="Google" id="ProtNLM"/>
    </source>
</evidence>
<keyword evidence="4" id="KW-0862">Zinc</keyword>
<dbReference type="InterPro" id="IPR012337">
    <property type="entry name" value="RNaseH-like_sf"/>
</dbReference>
<evidence type="ECO:0000256" key="3">
    <source>
        <dbReference type="ARBA" id="ARBA00022771"/>
    </source>
</evidence>
<evidence type="ECO:0000313" key="6">
    <source>
        <dbReference type="EnsemblMetazoa" id="Aqu2.1.10312_001"/>
    </source>
</evidence>
<dbReference type="SUPFAM" id="SSF53098">
    <property type="entry name" value="Ribonuclease H-like"/>
    <property type="match status" value="1"/>
</dbReference>
<dbReference type="STRING" id="400682.A0A1X7T747"/>
<comment type="subcellular location">
    <subcellularLocation>
        <location evidence="1">Nucleus</location>
    </subcellularLocation>
</comment>
<dbReference type="InterPro" id="IPR052035">
    <property type="entry name" value="ZnF_BED_domain_contain"/>
</dbReference>
<sequence>MLSCWKFDDSHTAENISANILSHIQSWDIEEKLVCVVRDNAANMVAGMRVAQLPSLPCLAHTLQLIIKDGIFQQASVQQLLTSARSIVGFYNRSNTAFNTFQQIQNQLGLPQHILLQDISTRWNSSFYMLQRLLEQRDTYGAWPRPYSCYGACPHFNNCLIISMKRVCSTLASYSCTCS</sequence>
<dbReference type="PANTHER" id="PTHR46481:SF10">
    <property type="entry name" value="ZINC FINGER BED DOMAIN-CONTAINING PROTEIN 39"/>
    <property type="match status" value="1"/>
</dbReference>
<dbReference type="AlphaFoldDB" id="A0A1X7T747"/>
<proteinExistence type="predicted"/>
<dbReference type="OMA" id="EYAIMER"/>
<organism evidence="6">
    <name type="scientific">Amphimedon queenslandica</name>
    <name type="common">Sponge</name>
    <dbReference type="NCBI Taxonomy" id="400682"/>
    <lineage>
        <taxon>Eukaryota</taxon>
        <taxon>Metazoa</taxon>
        <taxon>Porifera</taxon>
        <taxon>Demospongiae</taxon>
        <taxon>Heteroscleromorpha</taxon>
        <taxon>Haplosclerida</taxon>
        <taxon>Niphatidae</taxon>
        <taxon>Amphimedon</taxon>
    </lineage>
</organism>
<name>A0A1X7T747_AMPQE</name>
<accession>A0A1X7T747</accession>
<evidence type="ECO:0000256" key="1">
    <source>
        <dbReference type="ARBA" id="ARBA00004123"/>
    </source>
</evidence>